<evidence type="ECO:0000256" key="1">
    <source>
        <dbReference type="ARBA" id="ARBA00004442"/>
    </source>
</evidence>
<sequence length="586" mass="63708">MSRQIRVPACPLQATAFACLLLVTSFGAQAQGIPSAPKPFVEELRQQERERTLREQQERNVDTRPQEEARTEDQRLPAQEAPCFRIDRLTLTGERSDSFEWVLDAAAGLRGDDSPMGRCIGTQGVNIVLARLQQALIAKGWVTTRVLATPQDLSQGTLMLTIVPGRIAAIRFAGGTDSGYGATTSLRNAIPAQPGDLLNLRDIEQGLENLKRLPTAEADIQIEPSTAPGAKPGESDLVVKYSRKFPLRTTLSLDDSGTKATGQNQTGATVAWDGPLGLDDLAYVSLNHDAFNHKGSGTYGQTLHYSIPYGDWLLGATASRNGYHQTVAGLTQSYIYSGESRNAEVRLSRLLYRDAKRKTTAALRVQRRSSTSDIDDTEIEIQRRVVSSWEASLNHKEYIGEATLEGTLAWRQGFKDFGALAAPEEAFDEGTSRFRLATAEVSANVPFSLGGQKLRYSGLWRAQWNRTNLAPLDRFAIGGRYTVRGFDGESTLLGDRGFLIRNDLGLAIGQTGAELYVGMGYGQVGGRSTQQLIGTHLAGAVLGVRGEVKAAGTQLTYDVFVGTPISKPEGFRTGKVTAGFNLNFSF</sequence>
<evidence type="ECO:0000256" key="4">
    <source>
        <dbReference type="ARBA" id="ARBA00022452"/>
    </source>
</evidence>
<evidence type="ECO:0000256" key="6">
    <source>
        <dbReference type="ARBA" id="ARBA00022927"/>
    </source>
</evidence>
<organism evidence="12 13">
    <name type="scientific">Variovorax robiniae</name>
    <dbReference type="NCBI Taxonomy" id="1836199"/>
    <lineage>
        <taxon>Bacteria</taxon>
        <taxon>Pseudomonadati</taxon>
        <taxon>Pseudomonadota</taxon>
        <taxon>Betaproteobacteria</taxon>
        <taxon>Burkholderiales</taxon>
        <taxon>Comamonadaceae</taxon>
        <taxon>Variovorax</taxon>
    </lineage>
</organism>
<dbReference type="InterPro" id="IPR005565">
    <property type="entry name" value="Hemolysn_activator_HlyB_C"/>
</dbReference>
<evidence type="ECO:0000313" key="13">
    <source>
        <dbReference type="Proteomes" id="UP001367030"/>
    </source>
</evidence>
<keyword evidence="4" id="KW-1134">Transmembrane beta strand</keyword>
<dbReference type="Pfam" id="PF17287">
    <property type="entry name" value="POTRA_3"/>
    <property type="match status" value="1"/>
</dbReference>
<comment type="similarity">
    <text evidence="2">Belongs to the TPS (TC 1.B.20) family.</text>
</comment>
<dbReference type="InterPro" id="IPR051544">
    <property type="entry name" value="TPS_OM_transporter"/>
</dbReference>
<protein>
    <submittedName>
        <fullName evidence="12">ShlB/FhaC/HecB family hemolysin secretion/activation protein</fullName>
    </submittedName>
</protein>
<dbReference type="PANTHER" id="PTHR34597:SF3">
    <property type="entry name" value="OUTER MEMBRANE TRANSPORTER CDIB"/>
    <property type="match status" value="1"/>
</dbReference>
<evidence type="ECO:0000256" key="2">
    <source>
        <dbReference type="ARBA" id="ARBA00009055"/>
    </source>
</evidence>
<dbReference type="InterPro" id="IPR034746">
    <property type="entry name" value="POTRA"/>
</dbReference>
<accession>A0ABU8XAC8</accession>
<dbReference type="InterPro" id="IPR027282">
    <property type="entry name" value="TPS"/>
</dbReference>
<dbReference type="PROSITE" id="PS51257">
    <property type="entry name" value="PROKAR_LIPOPROTEIN"/>
    <property type="match status" value="1"/>
</dbReference>
<proteinExistence type="inferred from homology"/>
<keyword evidence="7" id="KW-0472">Membrane</keyword>
<comment type="caution">
    <text evidence="12">The sequence shown here is derived from an EMBL/GenBank/DDBJ whole genome shotgun (WGS) entry which is preliminary data.</text>
</comment>
<feature type="chain" id="PRO_5046867340" evidence="10">
    <location>
        <begin position="31"/>
        <end position="586"/>
    </location>
</feature>
<keyword evidence="3" id="KW-0813">Transport</keyword>
<feature type="domain" description="POTRA" evidence="11">
    <location>
        <begin position="84"/>
        <end position="165"/>
    </location>
</feature>
<dbReference type="Gene3D" id="2.40.160.50">
    <property type="entry name" value="membrane protein fhac: a member of the omp85/tpsb transporter family"/>
    <property type="match status" value="1"/>
</dbReference>
<dbReference type="RefSeq" id="WP_340336744.1">
    <property type="nucleotide sequence ID" value="NZ_JBBKZS010000008.1"/>
</dbReference>
<feature type="compositionally biased region" description="Basic and acidic residues" evidence="9">
    <location>
        <begin position="48"/>
        <end position="75"/>
    </location>
</feature>
<keyword evidence="6" id="KW-0653">Protein transport</keyword>
<dbReference type="Proteomes" id="UP001367030">
    <property type="component" value="Unassembled WGS sequence"/>
</dbReference>
<evidence type="ECO:0000256" key="3">
    <source>
        <dbReference type="ARBA" id="ARBA00022448"/>
    </source>
</evidence>
<comment type="subcellular location">
    <subcellularLocation>
        <location evidence="1">Cell outer membrane</location>
    </subcellularLocation>
</comment>
<evidence type="ECO:0000256" key="7">
    <source>
        <dbReference type="ARBA" id="ARBA00023136"/>
    </source>
</evidence>
<dbReference type="InterPro" id="IPR013686">
    <property type="entry name" value="Polypept-transport_assoc_ShlB"/>
</dbReference>
<dbReference type="Gene3D" id="3.10.20.310">
    <property type="entry name" value="membrane protein fhac"/>
    <property type="match status" value="1"/>
</dbReference>
<name>A0ABU8XAC8_9BURK</name>
<dbReference type="Pfam" id="PF03865">
    <property type="entry name" value="ShlB"/>
    <property type="match status" value="1"/>
</dbReference>
<dbReference type="Pfam" id="PF08479">
    <property type="entry name" value="POTRA_2"/>
    <property type="match status" value="1"/>
</dbReference>
<reference evidence="12 13" key="1">
    <citation type="submission" date="2024-03" db="EMBL/GenBank/DDBJ databases">
        <title>Novel species of the genus Variovorax.</title>
        <authorList>
            <person name="Liu Q."/>
            <person name="Xin Y.-H."/>
        </authorList>
    </citation>
    <scope>NUCLEOTIDE SEQUENCE [LARGE SCALE GENOMIC DNA]</scope>
    <source>
        <strain evidence="12 13">KACC 18901</strain>
    </source>
</reference>
<evidence type="ECO:0000313" key="12">
    <source>
        <dbReference type="EMBL" id="MEJ8856666.1"/>
    </source>
</evidence>
<evidence type="ECO:0000256" key="8">
    <source>
        <dbReference type="ARBA" id="ARBA00023237"/>
    </source>
</evidence>
<keyword evidence="8" id="KW-0998">Cell outer membrane</keyword>
<keyword evidence="13" id="KW-1185">Reference proteome</keyword>
<evidence type="ECO:0000256" key="10">
    <source>
        <dbReference type="SAM" id="SignalP"/>
    </source>
</evidence>
<feature type="region of interest" description="Disordered" evidence="9">
    <location>
        <begin position="48"/>
        <end position="77"/>
    </location>
</feature>
<dbReference type="PROSITE" id="PS51779">
    <property type="entry name" value="POTRA"/>
    <property type="match status" value="1"/>
</dbReference>
<feature type="signal peptide" evidence="10">
    <location>
        <begin position="1"/>
        <end position="30"/>
    </location>
</feature>
<evidence type="ECO:0000256" key="5">
    <source>
        <dbReference type="ARBA" id="ARBA00022692"/>
    </source>
</evidence>
<dbReference type="EMBL" id="JBBKZS010000008">
    <property type="protein sequence ID" value="MEJ8856666.1"/>
    <property type="molecule type" value="Genomic_DNA"/>
</dbReference>
<dbReference type="PANTHER" id="PTHR34597">
    <property type="entry name" value="SLR1661 PROTEIN"/>
    <property type="match status" value="1"/>
</dbReference>
<gene>
    <name evidence="12" type="ORF">WKW79_18975</name>
</gene>
<evidence type="ECO:0000256" key="9">
    <source>
        <dbReference type="SAM" id="MobiDB-lite"/>
    </source>
</evidence>
<dbReference type="PIRSF" id="PIRSF029745">
    <property type="entry name" value="FhaC"/>
    <property type="match status" value="1"/>
</dbReference>
<keyword evidence="5" id="KW-0812">Transmembrane</keyword>
<evidence type="ECO:0000259" key="11">
    <source>
        <dbReference type="PROSITE" id="PS51779"/>
    </source>
</evidence>
<dbReference type="InterPro" id="IPR035251">
    <property type="entry name" value="ShlB_POTRA"/>
</dbReference>
<keyword evidence="10" id="KW-0732">Signal</keyword>